<evidence type="ECO:0000313" key="2">
    <source>
        <dbReference type="Proteomes" id="UP001497700"/>
    </source>
</evidence>
<evidence type="ECO:0000313" key="1">
    <source>
        <dbReference type="EMBL" id="KAI4868639.1"/>
    </source>
</evidence>
<protein>
    <submittedName>
        <fullName evidence="1">Uncharacterized protein</fullName>
    </submittedName>
</protein>
<sequence>MSLNKCAVCWKEGGKACVACKSCCYCSKECQKSDWKSHKLLCHAIANEEARPTPSHVRAIYFPEDKPTPELVWIHHTPEDEVNSDPGILEMSLMRKLLTRNANDLLGLTKISWNHRLKQHSSRMIEFHYRDNFCNDGSHTTASINATVEPHGPEKRHWKGPVLVLAISREEPPDDDDDGDLLGGPILQYTDATLADFRSVIDHSLCYERQQMPSDMQALLSKFGFKGLDLGDGTPPPAATEGVSKDDQRKGSSGGNKSSTTATTSAAPDSSNDVRETIQGVQLDCQEKGSDVRQVRVPRNHPIRNGDGDISPISRLVGMPLRLRKNAERFADWGNQKACWMMLNINIDDPTWGFAPFEWQIDINNVIVVKEDGQDLSFIETMNFFAFCADFLDQVEHAAEIGTRQAKVEAMTFLTPENYQKKLKEYK</sequence>
<organism evidence="1 2">
    <name type="scientific">Hypoxylon rubiginosum</name>
    <dbReference type="NCBI Taxonomy" id="110542"/>
    <lineage>
        <taxon>Eukaryota</taxon>
        <taxon>Fungi</taxon>
        <taxon>Dikarya</taxon>
        <taxon>Ascomycota</taxon>
        <taxon>Pezizomycotina</taxon>
        <taxon>Sordariomycetes</taxon>
        <taxon>Xylariomycetidae</taxon>
        <taxon>Xylariales</taxon>
        <taxon>Hypoxylaceae</taxon>
        <taxon>Hypoxylon</taxon>
    </lineage>
</organism>
<reference evidence="1 2" key="1">
    <citation type="journal article" date="2022" name="New Phytol.">
        <title>Ecological generalism drives hyperdiversity of secondary metabolite gene clusters in xylarialean endophytes.</title>
        <authorList>
            <person name="Franco M.E.E."/>
            <person name="Wisecaver J.H."/>
            <person name="Arnold A.E."/>
            <person name="Ju Y.M."/>
            <person name="Slot J.C."/>
            <person name="Ahrendt S."/>
            <person name="Moore L.P."/>
            <person name="Eastman K.E."/>
            <person name="Scott K."/>
            <person name="Konkel Z."/>
            <person name="Mondo S.J."/>
            <person name="Kuo A."/>
            <person name="Hayes R.D."/>
            <person name="Haridas S."/>
            <person name="Andreopoulos B."/>
            <person name="Riley R."/>
            <person name="LaButti K."/>
            <person name="Pangilinan J."/>
            <person name="Lipzen A."/>
            <person name="Amirebrahimi M."/>
            <person name="Yan J."/>
            <person name="Adam C."/>
            <person name="Keymanesh K."/>
            <person name="Ng V."/>
            <person name="Louie K."/>
            <person name="Northen T."/>
            <person name="Drula E."/>
            <person name="Henrissat B."/>
            <person name="Hsieh H.M."/>
            <person name="Youens-Clark K."/>
            <person name="Lutzoni F."/>
            <person name="Miadlikowska J."/>
            <person name="Eastwood D.C."/>
            <person name="Hamelin R.C."/>
            <person name="Grigoriev I.V."/>
            <person name="U'Ren J.M."/>
        </authorList>
    </citation>
    <scope>NUCLEOTIDE SEQUENCE [LARGE SCALE GENOMIC DNA]</scope>
    <source>
        <strain evidence="1 2">CBS 119005</strain>
    </source>
</reference>
<proteinExistence type="predicted"/>
<gene>
    <name evidence="1" type="ORF">F4820DRAFT_409074</name>
</gene>
<dbReference type="EMBL" id="MU393436">
    <property type="protein sequence ID" value="KAI4868639.1"/>
    <property type="molecule type" value="Genomic_DNA"/>
</dbReference>
<name>A0ACB9ZB17_9PEZI</name>
<accession>A0ACB9ZB17</accession>
<dbReference type="Proteomes" id="UP001497700">
    <property type="component" value="Unassembled WGS sequence"/>
</dbReference>
<comment type="caution">
    <text evidence="1">The sequence shown here is derived from an EMBL/GenBank/DDBJ whole genome shotgun (WGS) entry which is preliminary data.</text>
</comment>
<keyword evidence="2" id="KW-1185">Reference proteome</keyword>